<feature type="domain" description="UNC-45/Cro1/She4 central" evidence="10">
    <location>
        <begin position="331"/>
        <end position="489"/>
    </location>
</feature>
<dbReference type="PANTHER" id="PTHR45994">
    <property type="entry name" value="FI21225P1"/>
    <property type="match status" value="1"/>
</dbReference>
<accession>A0A8D1KMY5</accession>
<proteinExistence type="predicted"/>
<dbReference type="InterPro" id="IPR016024">
    <property type="entry name" value="ARM-type_fold"/>
</dbReference>
<dbReference type="GO" id="GO:0007517">
    <property type="term" value="P:muscle organ development"/>
    <property type="evidence" value="ECO:0007669"/>
    <property type="project" value="UniProtKB-KW"/>
</dbReference>
<dbReference type="SUPFAM" id="SSF48452">
    <property type="entry name" value="TPR-like"/>
    <property type="match status" value="1"/>
</dbReference>
<dbReference type="InterPro" id="IPR019734">
    <property type="entry name" value="TPR_rpt"/>
</dbReference>
<keyword evidence="3" id="KW-0963">Cytoplasm</keyword>
<evidence type="ECO:0000256" key="6">
    <source>
        <dbReference type="ARBA" id="ARBA00022782"/>
    </source>
</evidence>
<keyword evidence="2" id="KW-0217">Developmental protein</keyword>
<dbReference type="PANTHER" id="PTHR45994:SF2">
    <property type="entry name" value="PROTEIN UNC-45 HOMOLOG B"/>
    <property type="match status" value="1"/>
</dbReference>
<evidence type="ECO:0000256" key="9">
    <source>
        <dbReference type="PROSITE-ProRule" id="PRU00339"/>
    </source>
</evidence>
<dbReference type="PROSITE" id="PS50005">
    <property type="entry name" value="TPR"/>
    <property type="match status" value="1"/>
</dbReference>
<evidence type="ECO:0000313" key="11">
    <source>
        <dbReference type="Ensembl" id="ENSSSCP00040047391.1"/>
    </source>
</evidence>
<evidence type="ECO:0000256" key="7">
    <source>
        <dbReference type="ARBA" id="ARBA00022803"/>
    </source>
</evidence>
<evidence type="ECO:0000256" key="3">
    <source>
        <dbReference type="ARBA" id="ARBA00022490"/>
    </source>
</evidence>
<dbReference type="SUPFAM" id="SSF48371">
    <property type="entry name" value="ARM repeat"/>
    <property type="match status" value="2"/>
</dbReference>
<dbReference type="GO" id="GO:0030154">
    <property type="term" value="P:cell differentiation"/>
    <property type="evidence" value="ECO:0007669"/>
    <property type="project" value="UniProtKB-KW"/>
</dbReference>
<evidence type="ECO:0000256" key="1">
    <source>
        <dbReference type="ARBA" id="ARBA00004556"/>
    </source>
</evidence>
<dbReference type="Gene3D" id="1.25.40.10">
    <property type="entry name" value="Tetratricopeptide repeat domain"/>
    <property type="match status" value="1"/>
</dbReference>
<keyword evidence="4" id="KW-0517">Myogenesis</keyword>
<organism evidence="11 12">
    <name type="scientific">Sus scrofa</name>
    <name type="common">Pig</name>
    <dbReference type="NCBI Taxonomy" id="9823"/>
    <lineage>
        <taxon>Eukaryota</taxon>
        <taxon>Metazoa</taxon>
        <taxon>Chordata</taxon>
        <taxon>Craniata</taxon>
        <taxon>Vertebrata</taxon>
        <taxon>Euteleostomi</taxon>
        <taxon>Mammalia</taxon>
        <taxon>Eutheria</taxon>
        <taxon>Laurasiatheria</taxon>
        <taxon>Artiodactyla</taxon>
        <taxon>Suina</taxon>
        <taxon>Suidae</taxon>
        <taxon>Sus</taxon>
    </lineage>
</organism>
<dbReference type="InterPro" id="IPR011990">
    <property type="entry name" value="TPR-like_helical_dom_sf"/>
</dbReference>
<dbReference type="GO" id="GO:0048471">
    <property type="term" value="C:perinuclear region of cytoplasm"/>
    <property type="evidence" value="ECO:0007669"/>
    <property type="project" value="UniProtKB-SubCell"/>
</dbReference>
<dbReference type="SMART" id="SM00028">
    <property type="entry name" value="TPR"/>
    <property type="match status" value="3"/>
</dbReference>
<dbReference type="InterPro" id="IPR024660">
    <property type="entry name" value="UCS_central_dom"/>
</dbReference>
<dbReference type="FunFam" id="1.25.40.10:FF:000025">
    <property type="entry name" value="Unc-45 myosin chaperone B"/>
    <property type="match status" value="1"/>
</dbReference>
<dbReference type="FunFam" id="1.25.10.10:FF:000043">
    <property type="entry name" value="Unc-45 myosin chaperone B"/>
    <property type="match status" value="1"/>
</dbReference>
<dbReference type="InterPro" id="IPR011989">
    <property type="entry name" value="ARM-like"/>
</dbReference>
<reference evidence="11" key="1">
    <citation type="submission" date="2025-08" db="UniProtKB">
        <authorList>
            <consortium name="Ensembl"/>
        </authorList>
    </citation>
    <scope>IDENTIFICATION</scope>
</reference>
<protein>
    <submittedName>
        <fullName evidence="11">Unc-45 myosin chaperone B</fullName>
    </submittedName>
</protein>
<dbReference type="Proteomes" id="UP000694722">
    <property type="component" value="Unplaced"/>
</dbReference>
<dbReference type="Pfam" id="PF11701">
    <property type="entry name" value="UNC45-central"/>
    <property type="match status" value="1"/>
</dbReference>
<keyword evidence="8" id="KW-0143">Chaperone</keyword>
<evidence type="ECO:0000313" key="12">
    <source>
        <dbReference type="Proteomes" id="UP000694722"/>
    </source>
</evidence>
<feature type="repeat" description="TPR" evidence="9">
    <location>
        <begin position="6"/>
        <end position="39"/>
    </location>
</feature>
<evidence type="ECO:0000259" key="10">
    <source>
        <dbReference type="Pfam" id="PF11701"/>
    </source>
</evidence>
<dbReference type="Gene3D" id="1.25.10.10">
    <property type="entry name" value="Leucine-rich Repeat Variant"/>
    <property type="match status" value="3"/>
</dbReference>
<evidence type="ECO:0000256" key="4">
    <source>
        <dbReference type="ARBA" id="ARBA00022541"/>
    </source>
</evidence>
<name>A0A8D1KMY5_PIG</name>
<sequence length="891" mass="99731">MAEAEAVQLKEEGNRHFQLQDYKAATESYSQALKLTKDKALQATLYRNRAACGLKTESYVQAASDASRAIDINSSDIKALYRRCQALEHLGKLDQAFKDVQRCATLEPRNQNFQETLRRLNTSIQEKLRVQFSTDSRVQKMFEILLDPNSEADLLEKAANNLIVLGREEAGAERIFQNNGVALLLQLVDTKRPELMLAAVRTLSGMCSGHRARATAILHAVRIDRICSLMAVENEEMSLAVCNLLQAIIDALSGEDKREHRGKEEALVLDTKKDLKQITNHLLDMLVSKKVSGQGRDQALNLLNKNVPRKDLAIHDNSRTIYVVDNGLRKILKVVGQVPDLPSCLPLTDHTRMLASILINKLYDDLRCDPERDHFRKICEEYITGKFDPQDMDKNVIAIQTVSGILQGPFDLGNQLLSLKGVMEMMVALCGSERETDQLVAVEALIHASTKLSRATFIITNGVALLKELYKTTKNEKIKIRTLVGLCKLGSAGGTDYGLRQFAEGSTEKLAKQCRKWLCNAAIDTRTRRWAVEGLAYLTLDADVKDDFVQDIPALQAMFELAKTPDKTILYSVATTLVNCTNSYDVKEVIPELVQLAKFSKQHVPEEHPKDKKDFVDMRVKRLLKAGVISALACMVKADNAILTDQTKELLARVFLALCENPKDRGTIVAQGGGKVYEVVRPLVRLLDTQRDGLQNYEALLGLTNLSGRSDKLRQKIFKEKALPDIENYMFENHDQLRQAATECMCNMVVNKEVQERFLADGNDRLKLVVLLCGEDDDKVQNAAAGALAMLTAAHKKLCFKMTQVTTQWLEILQRLCLHDRLSVQHRGLVIAYNLLAADAELAKKLVESELLEILTVVSKQEPDEKKAAVVQTARECLIKCMDYGFIKPVS</sequence>
<keyword evidence="6" id="KW-0221">Differentiation</keyword>
<evidence type="ECO:0000256" key="8">
    <source>
        <dbReference type="ARBA" id="ARBA00023186"/>
    </source>
</evidence>
<keyword evidence="5" id="KW-0677">Repeat</keyword>
<dbReference type="AlphaFoldDB" id="A0A8D1KMY5"/>
<evidence type="ECO:0000256" key="5">
    <source>
        <dbReference type="ARBA" id="ARBA00022737"/>
    </source>
</evidence>
<dbReference type="Ensembl" id="ENSSSCT00040104168.1">
    <property type="protein sequence ID" value="ENSSSCP00040047391.1"/>
    <property type="gene ID" value="ENSSSCG00040073337.1"/>
</dbReference>
<comment type="subcellular location">
    <subcellularLocation>
        <location evidence="1">Cytoplasm</location>
        <location evidence="1">Perinuclear region</location>
    </subcellularLocation>
</comment>
<keyword evidence="7 9" id="KW-0802">TPR repeat</keyword>
<evidence type="ECO:0000256" key="2">
    <source>
        <dbReference type="ARBA" id="ARBA00022473"/>
    </source>
</evidence>